<dbReference type="OrthoDB" id="9778146at2"/>
<protein>
    <recommendedName>
        <fullName evidence="11">Hydroxyethylthiazole kinase</fullName>
        <ecNumber evidence="11">2.7.1.50</ecNumber>
    </recommendedName>
    <alternativeName>
        <fullName evidence="11">4-methyl-5-beta-hydroxyethylthiazole kinase</fullName>
        <shortName evidence="11">TH kinase</shortName>
        <shortName evidence="11">Thz kinase</shortName>
    </alternativeName>
</protein>
<dbReference type="RefSeq" id="WP_135660869.1">
    <property type="nucleotide sequence ID" value="NZ_JAJUFJ010000016.1"/>
</dbReference>
<dbReference type="AlphaFoldDB" id="A0A4Z0XYI8"/>
<feature type="binding site" evidence="11">
    <location>
        <position position="171"/>
    </location>
    <ligand>
        <name>ATP</name>
        <dbReference type="ChEBI" id="CHEBI:30616"/>
    </ligand>
</feature>
<evidence type="ECO:0000256" key="1">
    <source>
        <dbReference type="ARBA" id="ARBA00001771"/>
    </source>
</evidence>
<sequence>MNTITKEISQAIARLREAAPLVHNITNYVTVNDCANALLAIGASPIMADDPAESGDITAISSALVLNIGTLNRHTIDSMIAAGKRANECGVPVVFDPVGAGASRLRNDTVKEILELVKIAVLRGNISEVSFVAGLDATTKGVDASAADGRRDAVSVAGLVAEKLGCTVAITGAVDVISDGKRVVKIHNGHPMLSKVTGTGCMTTALVGAYAGANRDAFVAAAAGVASMGIAGEIAYKKAGQVGTGSFHIAILDELSQLDFAVMEARLKLDEA</sequence>
<evidence type="ECO:0000256" key="4">
    <source>
        <dbReference type="ARBA" id="ARBA00022679"/>
    </source>
</evidence>
<keyword evidence="7 11" id="KW-0418">Kinase</keyword>
<comment type="similarity">
    <text evidence="11">Belongs to the Thz kinase family.</text>
</comment>
<reference evidence="12 13" key="1">
    <citation type="submission" date="2019-04" db="EMBL/GenBank/DDBJ databases">
        <authorList>
            <person name="Poehlein A."/>
            <person name="Bengelsdorf F.R."/>
            <person name="Duerre P."/>
            <person name="Daniel R."/>
        </authorList>
    </citation>
    <scope>NUCLEOTIDE SEQUENCE [LARGE SCALE GENOMIC DNA]</scope>
    <source>
        <strain evidence="12 13">BS-1</strain>
    </source>
</reference>
<comment type="cofactor">
    <cofactor evidence="2 11">
        <name>Mg(2+)</name>
        <dbReference type="ChEBI" id="CHEBI:18420"/>
    </cofactor>
</comment>
<dbReference type="EC" id="2.7.1.50" evidence="11"/>
<dbReference type="CDD" id="cd01170">
    <property type="entry name" value="THZ_kinase"/>
    <property type="match status" value="1"/>
</dbReference>
<dbReference type="PIRSF" id="PIRSF000513">
    <property type="entry name" value="Thz_kinase"/>
    <property type="match status" value="1"/>
</dbReference>
<dbReference type="HAMAP" id="MF_00228">
    <property type="entry name" value="Thz_kinase"/>
    <property type="match status" value="1"/>
</dbReference>
<name>A0A4Z0XYI8_9FIRM</name>
<dbReference type="PRINTS" id="PR01099">
    <property type="entry name" value="HYETHTZKNASE"/>
</dbReference>
<evidence type="ECO:0000256" key="6">
    <source>
        <dbReference type="ARBA" id="ARBA00022741"/>
    </source>
</evidence>
<comment type="pathway">
    <text evidence="3 11">Cofactor biosynthesis; thiamine diphosphate biosynthesis; 4-methyl-5-(2-phosphoethyl)-thiazole from 5-(2-hydroxyethyl)-4-methylthiazole: step 1/1.</text>
</comment>
<dbReference type="Gene3D" id="3.40.1190.20">
    <property type="match status" value="1"/>
</dbReference>
<comment type="caution">
    <text evidence="12">The sequence shown here is derived from an EMBL/GenBank/DDBJ whole genome shotgun (WGS) entry which is preliminary data.</text>
</comment>
<keyword evidence="4 11" id="KW-0808">Transferase</keyword>
<evidence type="ECO:0000256" key="7">
    <source>
        <dbReference type="ARBA" id="ARBA00022777"/>
    </source>
</evidence>
<dbReference type="InterPro" id="IPR029056">
    <property type="entry name" value="Ribokinase-like"/>
</dbReference>
<feature type="binding site" evidence="11">
    <location>
        <position position="123"/>
    </location>
    <ligand>
        <name>ATP</name>
        <dbReference type="ChEBI" id="CHEBI:30616"/>
    </ligand>
</feature>
<keyword evidence="8 11" id="KW-0067">ATP-binding</keyword>
<accession>A0A4Z0XYI8</accession>
<evidence type="ECO:0000256" key="10">
    <source>
        <dbReference type="ARBA" id="ARBA00022977"/>
    </source>
</evidence>
<dbReference type="InterPro" id="IPR000417">
    <property type="entry name" value="Hyethyz_kinase"/>
</dbReference>
<organism evidence="12 13">
    <name type="scientific">Caproiciproducens galactitolivorans</name>
    <dbReference type="NCBI Taxonomy" id="642589"/>
    <lineage>
        <taxon>Bacteria</taxon>
        <taxon>Bacillati</taxon>
        <taxon>Bacillota</taxon>
        <taxon>Clostridia</taxon>
        <taxon>Eubacteriales</taxon>
        <taxon>Acutalibacteraceae</taxon>
        <taxon>Caproiciproducens</taxon>
    </lineage>
</organism>
<evidence type="ECO:0000256" key="8">
    <source>
        <dbReference type="ARBA" id="ARBA00022840"/>
    </source>
</evidence>
<dbReference type="GO" id="GO:0009229">
    <property type="term" value="P:thiamine diphosphate biosynthetic process"/>
    <property type="evidence" value="ECO:0007669"/>
    <property type="project" value="UniProtKB-UniRule"/>
</dbReference>
<keyword evidence="5 11" id="KW-0479">Metal-binding</keyword>
<dbReference type="NCBIfam" id="NF006830">
    <property type="entry name" value="PRK09355.1"/>
    <property type="match status" value="1"/>
</dbReference>
<keyword evidence="6 11" id="KW-0547">Nucleotide-binding</keyword>
<proteinExistence type="inferred from homology"/>
<comment type="function">
    <text evidence="11">Catalyzes the phosphorylation of the hydroxyl group of 4-methyl-5-beta-hydroxyethylthiazole (THZ).</text>
</comment>
<feature type="binding site" evidence="11">
    <location>
        <position position="198"/>
    </location>
    <ligand>
        <name>substrate</name>
    </ligand>
</feature>
<evidence type="ECO:0000313" key="12">
    <source>
        <dbReference type="EMBL" id="TGJ75567.1"/>
    </source>
</evidence>
<dbReference type="GO" id="GO:0009228">
    <property type="term" value="P:thiamine biosynthetic process"/>
    <property type="evidence" value="ECO:0007669"/>
    <property type="project" value="UniProtKB-KW"/>
</dbReference>
<dbReference type="Proteomes" id="UP000297714">
    <property type="component" value="Unassembled WGS sequence"/>
</dbReference>
<dbReference type="GO" id="GO:0000287">
    <property type="term" value="F:magnesium ion binding"/>
    <property type="evidence" value="ECO:0007669"/>
    <property type="project" value="UniProtKB-UniRule"/>
</dbReference>
<comment type="catalytic activity">
    <reaction evidence="1 11">
        <text>5-(2-hydroxyethyl)-4-methylthiazole + ATP = 4-methyl-5-(2-phosphooxyethyl)-thiazole + ADP + H(+)</text>
        <dbReference type="Rhea" id="RHEA:24212"/>
        <dbReference type="ChEBI" id="CHEBI:15378"/>
        <dbReference type="ChEBI" id="CHEBI:17957"/>
        <dbReference type="ChEBI" id="CHEBI:30616"/>
        <dbReference type="ChEBI" id="CHEBI:58296"/>
        <dbReference type="ChEBI" id="CHEBI:456216"/>
        <dbReference type="EC" id="2.7.1.50"/>
    </reaction>
</comment>
<feature type="binding site" evidence="11">
    <location>
        <position position="47"/>
    </location>
    <ligand>
        <name>substrate</name>
    </ligand>
</feature>
<keyword evidence="9 11" id="KW-0460">Magnesium</keyword>
<evidence type="ECO:0000256" key="3">
    <source>
        <dbReference type="ARBA" id="ARBA00004868"/>
    </source>
</evidence>
<gene>
    <name evidence="11 12" type="primary">thiM</name>
    <name evidence="12" type="ORF">CAGA_22740</name>
</gene>
<dbReference type="EMBL" id="SRMQ01000014">
    <property type="protein sequence ID" value="TGJ75567.1"/>
    <property type="molecule type" value="Genomic_DNA"/>
</dbReference>
<evidence type="ECO:0000256" key="9">
    <source>
        <dbReference type="ARBA" id="ARBA00022842"/>
    </source>
</evidence>
<dbReference type="NCBIfam" id="TIGR00694">
    <property type="entry name" value="thiM"/>
    <property type="match status" value="1"/>
</dbReference>
<evidence type="ECO:0000256" key="5">
    <source>
        <dbReference type="ARBA" id="ARBA00022723"/>
    </source>
</evidence>
<dbReference type="GO" id="GO:0004417">
    <property type="term" value="F:hydroxyethylthiazole kinase activity"/>
    <property type="evidence" value="ECO:0007669"/>
    <property type="project" value="UniProtKB-UniRule"/>
</dbReference>
<dbReference type="UniPathway" id="UPA00060">
    <property type="reaction ID" value="UER00139"/>
</dbReference>
<keyword evidence="13" id="KW-1185">Reference proteome</keyword>
<dbReference type="Pfam" id="PF02110">
    <property type="entry name" value="HK"/>
    <property type="match status" value="1"/>
</dbReference>
<evidence type="ECO:0000256" key="2">
    <source>
        <dbReference type="ARBA" id="ARBA00001946"/>
    </source>
</evidence>
<evidence type="ECO:0000256" key="11">
    <source>
        <dbReference type="HAMAP-Rule" id="MF_00228"/>
    </source>
</evidence>
<dbReference type="GO" id="GO:0005524">
    <property type="term" value="F:ATP binding"/>
    <property type="evidence" value="ECO:0007669"/>
    <property type="project" value="UniProtKB-UniRule"/>
</dbReference>
<evidence type="ECO:0000313" key="13">
    <source>
        <dbReference type="Proteomes" id="UP000297714"/>
    </source>
</evidence>
<keyword evidence="10 11" id="KW-0784">Thiamine biosynthesis</keyword>
<dbReference type="SUPFAM" id="SSF53613">
    <property type="entry name" value="Ribokinase-like"/>
    <property type="match status" value="1"/>
</dbReference>